<dbReference type="EMBL" id="LAZR01015605">
    <property type="protein sequence ID" value="KKM08193.1"/>
    <property type="molecule type" value="Genomic_DNA"/>
</dbReference>
<evidence type="ECO:0000313" key="1">
    <source>
        <dbReference type="EMBL" id="KKM08193.1"/>
    </source>
</evidence>
<reference evidence="1" key="1">
    <citation type="journal article" date="2015" name="Nature">
        <title>Complex archaea that bridge the gap between prokaryotes and eukaryotes.</title>
        <authorList>
            <person name="Spang A."/>
            <person name="Saw J.H."/>
            <person name="Jorgensen S.L."/>
            <person name="Zaremba-Niedzwiedzka K."/>
            <person name="Martijn J."/>
            <person name="Lind A.E."/>
            <person name="van Eijk R."/>
            <person name="Schleper C."/>
            <person name="Guy L."/>
            <person name="Ettema T.J."/>
        </authorList>
    </citation>
    <scope>NUCLEOTIDE SEQUENCE</scope>
</reference>
<name>A0A0F9KAM5_9ZZZZ</name>
<accession>A0A0F9KAM5</accession>
<dbReference type="AlphaFoldDB" id="A0A0F9KAM5"/>
<protein>
    <submittedName>
        <fullName evidence="1">Uncharacterized protein</fullName>
    </submittedName>
</protein>
<organism evidence="1">
    <name type="scientific">marine sediment metagenome</name>
    <dbReference type="NCBI Taxonomy" id="412755"/>
    <lineage>
        <taxon>unclassified sequences</taxon>
        <taxon>metagenomes</taxon>
        <taxon>ecological metagenomes</taxon>
    </lineage>
</organism>
<gene>
    <name evidence="1" type="ORF">LCGC14_1726430</name>
</gene>
<feature type="non-terminal residue" evidence="1">
    <location>
        <position position="1"/>
    </location>
</feature>
<comment type="caution">
    <text evidence="1">The sequence shown here is derived from an EMBL/GenBank/DDBJ whole genome shotgun (WGS) entry which is preliminary data.</text>
</comment>
<sequence>VRGVAPRCFAEQGVKEGFYGINEYDLQMYGLRALQEAQHRIEALEDEVSQLKAA</sequence>
<proteinExistence type="predicted"/>